<evidence type="ECO:0000256" key="8">
    <source>
        <dbReference type="RuleBase" id="RU000673"/>
    </source>
</evidence>
<feature type="binding site" evidence="7">
    <location>
        <position position="64"/>
    </location>
    <ligand>
        <name>tRNA</name>
        <dbReference type="ChEBI" id="CHEBI:17843"/>
    </ligand>
</feature>
<reference evidence="10 11" key="1">
    <citation type="submission" date="2023-06" db="EMBL/GenBank/DDBJ databases">
        <title>Five Gram-positive bacteria isolated from mangrove sediments in Shenzhen, Guangdong, China.</title>
        <authorList>
            <person name="Yu S."/>
            <person name="Zheng W."/>
            <person name="Huang Y."/>
        </authorList>
    </citation>
    <scope>NUCLEOTIDE SEQUENCE [LARGE SCALE GENOMIC DNA]</scope>
    <source>
        <strain evidence="10 11">SaN35-3</strain>
    </source>
</reference>
<dbReference type="PROSITE" id="PS01195">
    <property type="entry name" value="PEPT_TRNA_HYDROL_1"/>
    <property type="match status" value="1"/>
</dbReference>
<comment type="function">
    <text evidence="7">Catalyzes the release of premature peptidyl moieties from peptidyl-tRNA molecules trapped in stalled 50S ribosomal subunits, and thus maintains levels of free tRNAs and 50S ribosomes.</text>
</comment>
<sequence length="185" mass="20820">MKLIVGLGNPGKQYETTRHNVGFMVVDELASSLNVDLTLTKFNGIYASALIEGEKVFLLKPLTYMNLSGDCVVPFMNYFNIQEDELVVIYDDLDLPVGKIRLRKKGSAGGHNGMKSIIQHLGSQTFNRIRIGIDRPPLGMRVPDYVLKSFSQDETPMITDSIKKSKEACERWIAKPFSEVMNEFN</sequence>
<feature type="active site" description="Proton acceptor" evidence="7">
    <location>
        <position position="19"/>
    </location>
</feature>
<comment type="function">
    <text evidence="7">Hydrolyzes ribosome-free peptidyl-tRNAs (with 1 or more amino acids incorporated), which drop off the ribosome during protein synthesis, or as a result of ribosome stalling.</text>
</comment>
<accession>A0ABY9JU24</accession>
<dbReference type="GO" id="GO:0004045">
    <property type="term" value="F:peptidyl-tRNA hydrolase activity"/>
    <property type="evidence" value="ECO:0007669"/>
    <property type="project" value="UniProtKB-EC"/>
</dbReference>
<keyword evidence="11" id="KW-1185">Reference proteome</keyword>
<evidence type="ECO:0000256" key="9">
    <source>
        <dbReference type="RuleBase" id="RU004320"/>
    </source>
</evidence>
<organism evidence="10 11">
    <name type="scientific">Bacillus carboniphilus</name>
    <dbReference type="NCBI Taxonomy" id="86663"/>
    <lineage>
        <taxon>Bacteria</taxon>
        <taxon>Bacillati</taxon>
        <taxon>Bacillota</taxon>
        <taxon>Bacilli</taxon>
        <taxon>Bacillales</taxon>
        <taxon>Bacillaceae</taxon>
        <taxon>Bacillus</taxon>
    </lineage>
</organism>
<dbReference type="Pfam" id="PF01195">
    <property type="entry name" value="Pept_tRNA_hydro"/>
    <property type="match status" value="1"/>
</dbReference>
<dbReference type="HAMAP" id="MF_00083">
    <property type="entry name" value="Pept_tRNA_hydro_bact"/>
    <property type="match status" value="1"/>
</dbReference>
<keyword evidence="2 7" id="KW-0820">tRNA-binding</keyword>
<evidence type="ECO:0000256" key="3">
    <source>
        <dbReference type="ARBA" id="ARBA00022801"/>
    </source>
</evidence>
<dbReference type="PANTHER" id="PTHR17224">
    <property type="entry name" value="PEPTIDYL-TRNA HYDROLASE"/>
    <property type="match status" value="1"/>
</dbReference>
<dbReference type="InterPro" id="IPR001328">
    <property type="entry name" value="Pept_tRNA_hydro"/>
</dbReference>
<evidence type="ECO:0000256" key="4">
    <source>
        <dbReference type="ARBA" id="ARBA00022884"/>
    </source>
</evidence>
<name>A0ABY9JU24_9BACI</name>
<dbReference type="Gene3D" id="3.40.50.1470">
    <property type="entry name" value="Peptidyl-tRNA hydrolase"/>
    <property type="match status" value="1"/>
</dbReference>
<evidence type="ECO:0000256" key="6">
    <source>
        <dbReference type="ARBA" id="ARBA00050038"/>
    </source>
</evidence>
<comment type="subunit">
    <text evidence="7">Monomer.</text>
</comment>
<evidence type="ECO:0000256" key="7">
    <source>
        <dbReference type="HAMAP-Rule" id="MF_00083"/>
    </source>
</evidence>
<comment type="catalytic activity">
    <reaction evidence="7 8">
        <text>an N-acyl-L-alpha-aminoacyl-tRNA + H2O = an N-acyl-L-amino acid + a tRNA + H(+)</text>
        <dbReference type="Rhea" id="RHEA:54448"/>
        <dbReference type="Rhea" id="RHEA-COMP:10123"/>
        <dbReference type="Rhea" id="RHEA-COMP:13883"/>
        <dbReference type="ChEBI" id="CHEBI:15377"/>
        <dbReference type="ChEBI" id="CHEBI:15378"/>
        <dbReference type="ChEBI" id="CHEBI:59874"/>
        <dbReference type="ChEBI" id="CHEBI:78442"/>
        <dbReference type="ChEBI" id="CHEBI:138191"/>
        <dbReference type="EC" id="3.1.1.29"/>
    </reaction>
</comment>
<feature type="binding site" evidence="7">
    <location>
        <position position="14"/>
    </location>
    <ligand>
        <name>tRNA</name>
        <dbReference type="ChEBI" id="CHEBI:17843"/>
    </ligand>
</feature>
<comment type="similarity">
    <text evidence="5 7 9">Belongs to the PTH family.</text>
</comment>
<dbReference type="InterPro" id="IPR018171">
    <property type="entry name" value="Pept_tRNA_hydro_CS"/>
</dbReference>
<dbReference type="PANTHER" id="PTHR17224:SF1">
    <property type="entry name" value="PEPTIDYL-TRNA HYDROLASE"/>
    <property type="match status" value="1"/>
</dbReference>
<dbReference type="CDD" id="cd00462">
    <property type="entry name" value="PTH"/>
    <property type="match status" value="1"/>
</dbReference>
<feature type="site" description="Discriminates between blocked and unblocked aminoacyl-tRNA" evidence="7">
    <location>
        <position position="9"/>
    </location>
</feature>
<keyword evidence="4 7" id="KW-0694">RNA-binding</keyword>
<comment type="subcellular location">
    <subcellularLocation>
        <location evidence="7">Cytoplasm</location>
    </subcellularLocation>
</comment>
<protein>
    <recommendedName>
        <fullName evidence="6 7">Peptidyl-tRNA hydrolase</fullName>
        <shortName evidence="7">Pth</shortName>
        <ecNumber evidence="1 7">3.1.1.29</ecNumber>
    </recommendedName>
</protein>
<keyword evidence="7" id="KW-0963">Cytoplasm</keyword>
<dbReference type="Proteomes" id="UP001197974">
    <property type="component" value="Chromosome"/>
</dbReference>
<evidence type="ECO:0000256" key="1">
    <source>
        <dbReference type="ARBA" id="ARBA00013260"/>
    </source>
</evidence>
<dbReference type="SUPFAM" id="SSF53178">
    <property type="entry name" value="Peptidyl-tRNA hydrolase-like"/>
    <property type="match status" value="1"/>
</dbReference>
<dbReference type="EMBL" id="CP129013">
    <property type="protein sequence ID" value="WLR41927.1"/>
    <property type="molecule type" value="Genomic_DNA"/>
</dbReference>
<dbReference type="EC" id="3.1.1.29" evidence="1 7"/>
<proteinExistence type="inferred from homology"/>
<evidence type="ECO:0000313" key="10">
    <source>
        <dbReference type="EMBL" id="WLR41927.1"/>
    </source>
</evidence>
<dbReference type="RefSeq" id="WP_226541946.1">
    <property type="nucleotide sequence ID" value="NZ_CP129013.1"/>
</dbReference>
<evidence type="ECO:0000256" key="2">
    <source>
        <dbReference type="ARBA" id="ARBA00022555"/>
    </source>
</evidence>
<evidence type="ECO:0000256" key="5">
    <source>
        <dbReference type="ARBA" id="ARBA00038063"/>
    </source>
</evidence>
<gene>
    <name evidence="7 10" type="primary">pth</name>
    <name evidence="10" type="ORF">LC087_14040</name>
</gene>
<feature type="site" description="Stabilizes the basic form of H active site to accept a proton" evidence="7">
    <location>
        <position position="91"/>
    </location>
</feature>
<dbReference type="PROSITE" id="PS01196">
    <property type="entry name" value="PEPT_TRNA_HYDROL_2"/>
    <property type="match status" value="1"/>
</dbReference>
<evidence type="ECO:0000313" key="11">
    <source>
        <dbReference type="Proteomes" id="UP001197974"/>
    </source>
</evidence>
<dbReference type="InterPro" id="IPR036416">
    <property type="entry name" value="Pept_tRNA_hydro_sf"/>
</dbReference>
<keyword evidence="3 7" id="KW-0378">Hydrolase</keyword>
<feature type="binding site" evidence="7">
    <location>
        <position position="66"/>
    </location>
    <ligand>
        <name>tRNA</name>
        <dbReference type="ChEBI" id="CHEBI:17843"/>
    </ligand>
</feature>
<dbReference type="NCBIfam" id="TIGR00447">
    <property type="entry name" value="pth"/>
    <property type="match status" value="1"/>
</dbReference>
<feature type="binding site" evidence="7">
    <location>
        <position position="112"/>
    </location>
    <ligand>
        <name>tRNA</name>
        <dbReference type="ChEBI" id="CHEBI:17843"/>
    </ligand>
</feature>